<organism evidence="1 2">
    <name type="scientific">Blautia producta</name>
    <dbReference type="NCBI Taxonomy" id="33035"/>
    <lineage>
        <taxon>Bacteria</taxon>
        <taxon>Bacillati</taxon>
        <taxon>Bacillota</taxon>
        <taxon>Clostridia</taxon>
        <taxon>Lachnospirales</taxon>
        <taxon>Lachnospiraceae</taxon>
        <taxon>Blautia</taxon>
    </lineage>
</organism>
<protein>
    <submittedName>
        <fullName evidence="1">Toxin Bro</fullName>
    </submittedName>
</protein>
<dbReference type="RefSeq" id="WP_018597660.1">
    <property type="nucleotide sequence ID" value="NZ_CABLBP010000059.1"/>
</dbReference>
<dbReference type="GeneID" id="75055069"/>
<name>A0A7G5MY83_9FIRM</name>
<dbReference type="Pfam" id="PF09669">
    <property type="entry name" value="Phage_pRha"/>
    <property type="match status" value="1"/>
</dbReference>
<dbReference type="EMBL" id="CP039126">
    <property type="protein sequence ID" value="QMW79576.1"/>
    <property type="molecule type" value="Genomic_DNA"/>
</dbReference>
<dbReference type="Proteomes" id="UP000515789">
    <property type="component" value="Chromosome"/>
</dbReference>
<dbReference type="InterPro" id="IPR014054">
    <property type="entry name" value="Phage_regulatory_Rha"/>
</dbReference>
<evidence type="ECO:0000313" key="2">
    <source>
        <dbReference type="Proteomes" id="UP000515789"/>
    </source>
</evidence>
<evidence type="ECO:0000313" key="1">
    <source>
        <dbReference type="EMBL" id="QMW79576.1"/>
    </source>
</evidence>
<dbReference type="AlphaFoldDB" id="A0A7G5MY83"/>
<reference evidence="1 2" key="1">
    <citation type="submission" date="2019-04" db="EMBL/GenBank/DDBJ databases">
        <authorList>
            <person name="Schori C."/>
            <person name="Ahrens C."/>
        </authorList>
    </citation>
    <scope>NUCLEOTIDE SEQUENCE [LARGE SCALE GENOMIC DNA]</scope>
    <source>
        <strain evidence="1 2">DSM 2950</strain>
    </source>
</reference>
<proteinExistence type="predicted"/>
<dbReference type="NCBIfam" id="TIGR02681">
    <property type="entry name" value="phage_pRha"/>
    <property type="match status" value="1"/>
</dbReference>
<gene>
    <name evidence="1" type="ORF">E5259_19320</name>
</gene>
<accession>A0A7G5MY83</accession>
<sequence length="166" mass="18832">MNELRKTSITSMEVAQMVGKKHSDLLKDVRRYVGQLAEGKIPSGDFFKEGTYLDANGQERPCYMVTKKGCEFIAHKLTGQRGTEFTAQYINRFHEMEEGKLLCPLNPMIASSVAELGRVTERIMKNQGSASYKIAEVFKTQCEQFGIRLPDDFVKAPEYEQINLPL</sequence>